<dbReference type="InterPro" id="IPR018060">
    <property type="entry name" value="HTH_AraC"/>
</dbReference>
<dbReference type="GO" id="GO:0003700">
    <property type="term" value="F:DNA-binding transcription factor activity"/>
    <property type="evidence" value="ECO:0007669"/>
    <property type="project" value="InterPro"/>
</dbReference>
<evidence type="ECO:0000313" key="5">
    <source>
        <dbReference type="EMBL" id="QQO09969.1"/>
    </source>
</evidence>
<accession>A0A7T7XP77</accession>
<dbReference type="SMART" id="SM00871">
    <property type="entry name" value="AraC_E_bind"/>
    <property type="match status" value="1"/>
</dbReference>
<evidence type="ECO:0000313" key="6">
    <source>
        <dbReference type="Proteomes" id="UP000595917"/>
    </source>
</evidence>
<proteinExistence type="predicted"/>
<dbReference type="Proteomes" id="UP000595917">
    <property type="component" value="Chromosome"/>
</dbReference>
<keyword evidence="3" id="KW-0804">Transcription</keyword>
<dbReference type="InterPro" id="IPR050959">
    <property type="entry name" value="MarA-like"/>
</dbReference>
<name>A0A7T7XP77_9SPIR</name>
<protein>
    <submittedName>
        <fullName evidence="5">AraC family transcriptional regulator</fullName>
    </submittedName>
</protein>
<keyword evidence="6" id="KW-1185">Reference proteome</keyword>
<dbReference type="InterPro" id="IPR018062">
    <property type="entry name" value="HTH_AraC-typ_CS"/>
</dbReference>
<evidence type="ECO:0000256" key="3">
    <source>
        <dbReference type="ARBA" id="ARBA00023163"/>
    </source>
</evidence>
<dbReference type="PANTHER" id="PTHR47504:SF5">
    <property type="entry name" value="RIGHT ORIGIN-BINDING PROTEIN"/>
    <property type="match status" value="1"/>
</dbReference>
<keyword evidence="1" id="KW-0805">Transcription regulation</keyword>
<dbReference type="KEGG" id="bhc:JFL75_03380"/>
<keyword evidence="2" id="KW-0238">DNA-binding</keyword>
<dbReference type="InterPro" id="IPR029441">
    <property type="entry name" value="Cass2"/>
</dbReference>
<dbReference type="InterPro" id="IPR020449">
    <property type="entry name" value="Tscrpt_reg_AraC-type_HTH"/>
</dbReference>
<feature type="domain" description="HTH araC/xylS-type" evidence="4">
    <location>
        <begin position="25"/>
        <end position="123"/>
    </location>
</feature>
<dbReference type="PANTHER" id="PTHR47504">
    <property type="entry name" value="RIGHT ORIGIN-BINDING PROTEIN"/>
    <property type="match status" value="1"/>
</dbReference>
<dbReference type="Pfam" id="PF12833">
    <property type="entry name" value="HTH_18"/>
    <property type="match status" value="1"/>
</dbReference>
<dbReference type="SMART" id="SM00342">
    <property type="entry name" value="HTH_ARAC"/>
    <property type="match status" value="1"/>
</dbReference>
<evidence type="ECO:0000256" key="2">
    <source>
        <dbReference type="ARBA" id="ARBA00023125"/>
    </source>
</evidence>
<reference evidence="5" key="1">
    <citation type="submission" date="2021-01" db="EMBL/GenBank/DDBJ databases">
        <title>Description of Breznakiella homolactica.</title>
        <authorList>
            <person name="Song Y."/>
            <person name="Brune A."/>
        </authorList>
    </citation>
    <scope>NUCLEOTIDE SEQUENCE</scope>
    <source>
        <strain evidence="5">RmG30</strain>
    </source>
</reference>
<dbReference type="Gene3D" id="1.10.10.60">
    <property type="entry name" value="Homeodomain-like"/>
    <property type="match status" value="2"/>
</dbReference>
<sequence>MRDWRRKIRDTAFSGEDARWIERMNNAVAYIENHLGGDIHIRRAAALANCSIHHFQRIFSFMAAMPVSQYIRQRRLTMAAFELQGGGPKIIDLAVKYGYDSPESFARAFKAMHGVTPSEARKPGIPLKSCPVLGFRVSIQGGTPMDYRIEEHEGFLLFGVTREISTLDRRNLTEVPAFWYEKLKDGSIDRIREAAGISGAVPVHSAIYRCTDSGYTYLIGYTAADGTDTRDFTVLDVPGGTWAVFEINAPDRAGAAEKAAPLWERIFTGWFPVSGYELADAPELELHYRTGSGGFRTEIRIPVTVPRNQM</sequence>
<dbReference type="AlphaFoldDB" id="A0A7T7XP77"/>
<dbReference type="InterPro" id="IPR009057">
    <property type="entry name" value="Homeodomain-like_sf"/>
</dbReference>
<dbReference type="PROSITE" id="PS01124">
    <property type="entry name" value="HTH_ARAC_FAMILY_2"/>
    <property type="match status" value="1"/>
</dbReference>
<dbReference type="SUPFAM" id="SSF55136">
    <property type="entry name" value="Probable bacterial effector-binding domain"/>
    <property type="match status" value="1"/>
</dbReference>
<dbReference type="PRINTS" id="PR00032">
    <property type="entry name" value="HTHARAC"/>
</dbReference>
<dbReference type="InterPro" id="IPR011256">
    <property type="entry name" value="Reg_factor_effector_dom_sf"/>
</dbReference>
<dbReference type="Gene3D" id="3.20.80.10">
    <property type="entry name" value="Regulatory factor, effector binding domain"/>
    <property type="match status" value="1"/>
</dbReference>
<dbReference type="Pfam" id="PF14526">
    <property type="entry name" value="Cass2"/>
    <property type="match status" value="1"/>
</dbReference>
<gene>
    <name evidence="5" type="ORF">JFL75_03380</name>
</gene>
<evidence type="ECO:0000259" key="4">
    <source>
        <dbReference type="PROSITE" id="PS01124"/>
    </source>
</evidence>
<dbReference type="SUPFAM" id="SSF46689">
    <property type="entry name" value="Homeodomain-like"/>
    <property type="match status" value="2"/>
</dbReference>
<evidence type="ECO:0000256" key="1">
    <source>
        <dbReference type="ARBA" id="ARBA00023015"/>
    </source>
</evidence>
<dbReference type="GO" id="GO:0043565">
    <property type="term" value="F:sequence-specific DNA binding"/>
    <property type="evidence" value="ECO:0007669"/>
    <property type="project" value="InterPro"/>
</dbReference>
<organism evidence="5 6">
    <name type="scientific">Breznakiella homolactica</name>
    <dbReference type="NCBI Taxonomy" id="2798577"/>
    <lineage>
        <taxon>Bacteria</taxon>
        <taxon>Pseudomonadati</taxon>
        <taxon>Spirochaetota</taxon>
        <taxon>Spirochaetia</taxon>
        <taxon>Spirochaetales</taxon>
        <taxon>Breznakiellaceae</taxon>
        <taxon>Breznakiella</taxon>
    </lineage>
</organism>
<dbReference type="PROSITE" id="PS00041">
    <property type="entry name" value="HTH_ARAC_FAMILY_1"/>
    <property type="match status" value="1"/>
</dbReference>
<dbReference type="EMBL" id="CP067089">
    <property type="protein sequence ID" value="QQO09969.1"/>
    <property type="molecule type" value="Genomic_DNA"/>
</dbReference>
<dbReference type="RefSeq" id="WP_215627273.1">
    <property type="nucleotide sequence ID" value="NZ_CP067089.2"/>
</dbReference>
<dbReference type="InterPro" id="IPR010499">
    <property type="entry name" value="AraC_E-bd"/>
</dbReference>